<dbReference type="Proteomes" id="UP000229317">
    <property type="component" value="Unassembled WGS sequence"/>
</dbReference>
<dbReference type="InterPro" id="IPR038695">
    <property type="entry name" value="Saro_0823-like_sf"/>
</dbReference>
<organism evidence="2 3">
    <name type="scientific">Candidatus Portnoybacteria bacterium CG11_big_fil_rev_8_21_14_0_20_40_15</name>
    <dbReference type="NCBI Taxonomy" id="1974817"/>
    <lineage>
        <taxon>Bacteria</taxon>
        <taxon>Candidatus Portnoyibacteriota</taxon>
    </lineage>
</organism>
<dbReference type="EMBL" id="PCVO01000045">
    <property type="protein sequence ID" value="PIQ75121.1"/>
    <property type="molecule type" value="Genomic_DNA"/>
</dbReference>
<dbReference type="AlphaFoldDB" id="A0A2H0KSI1"/>
<protein>
    <recommendedName>
        <fullName evidence="4">DUF192 domain-containing protein</fullName>
    </recommendedName>
</protein>
<dbReference type="InterPro" id="IPR003795">
    <property type="entry name" value="DUF192"/>
</dbReference>
<evidence type="ECO:0000256" key="1">
    <source>
        <dbReference type="SAM" id="Phobius"/>
    </source>
</evidence>
<dbReference type="PANTHER" id="PTHR37953">
    <property type="entry name" value="UPF0127 PROTEIN MJ1496"/>
    <property type="match status" value="1"/>
</dbReference>
<name>A0A2H0KSI1_9BACT</name>
<feature type="transmembrane region" description="Helical" evidence="1">
    <location>
        <begin position="6"/>
        <end position="24"/>
    </location>
</feature>
<proteinExistence type="predicted"/>
<evidence type="ECO:0000313" key="3">
    <source>
        <dbReference type="Proteomes" id="UP000229317"/>
    </source>
</evidence>
<keyword evidence="1" id="KW-0472">Membrane</keyword>
<evidence type="ECO:0008006" key="4">
    <source>
        <dbReference type="Google" id="ProtNLM"/>
    </source>
</evidence>
<evidence type="ECO:0000313" key="2">
    <source>
        <dbReference type="EMBL" id="PIQ75121.1"/>
    </source>
</evidence>
<dbReference type="PANTHER" id="PTHR37953:SF1">
    <property type="entry name" value="UPF0127 PROTEIN MJ1496"/>
    <property type="match status" value="1"/>
</dbReference>
<sequence length="147" mass="17003">MKRFVFFAIFFIIFVAVFLVWFNYKSAESGFSSFQINGAKFFIEIADTAQKRALGLSGKDSLPQNQGMLFIFSQPGYYSFWMKEMRFALDFVWIRDRKVVQINQNVKPADFQPPESLRANQPIDAVLEINAGMAQKLNMKIGDKVEY</sequence>
<keyword evidence="1" id="KW-0812">Transmembrane</keyword>
<dbReference type="Pfam" id="PF02643">
    <property type="entry name" value="DUF192"/>
    <property type="match status" value="1"/>
</dbReference>
<accession>A0A2H0KSI1</accession>
<comment type="caution">
    <text evidence="2">The sequence shown here is derived from an EMBL/GenBank/DDBJ whole genome shotgun (WGS) entry which is preliminary data.</text>
</comment>
<keyword evidence="1" id="KW-1133">Transmembrane helix</keyword>
<gene>
    <name evidence="2" type="ORF">COV84_02910</name>
</gene>
<dbReference type="Gene3D" id="2.60.120.1140">
    <property type="entry name" value="Protein of unknown function DUF192"/>
    <property type="match status" value="1"/>
</dbReference>
<reference evidence="2 3" key="1">
    <citation type="submission" date="2017-09" db="EMBL/GenBank/DDBJ databases">
        <title>Depth-based differentiation of microbial function through sediment-hosted aquifers and enrichment of novel symbionts in the deep terrestrial subsurface.</title>
        <authorList>
            <person name="Probst A.J."/>
            <person name="Ladd B."/>
            <person name="Jarett J.K."/>
            <person name="Geller-Mcgrath D.E."/>
            <person name="Sieber C.M."/>
            <person name="Emerson J.B."/>
            <person name="Anantharaman K."/>
            <person name="Thomas B.C."/>
            <person name="Malmstrom R."/>
            <person name="Stieglmeier M."/>
            <person name="Klingl A."/>
            <person name="Woyke T."/>
            <person name="Ryan C.M."/>
            <person name="Banfield J.F."/>
        </authorList>
    </citation>
    <scope>NUCLEOTIDE SEQUENCE [LARGE SCALE GENOMIC DNA]</scope>
    <source>
        <strain evidence="2">CG11_big_fil_rev_8_21_14_0_20_40_15</strain>
    </source>
</reference>